<feature type="coiled-coil region" evidence="1">
    <location>
        <begin position="27"/>
        <end position="79"/>
    </location>
</feature>
<evidence type="ECO:0000313" key="3">
    <source>
        <dbReference type="Proteomes" id="UP000220078"/>
    </source>
</evidence>
<dbReference type="Proteomes" id="UP000220078">
    <property type="component" value="Unassembled WGS sequence"/>
</dbReference>
<evidence type="ECO:0000313" key="2">
    <source>
        <dbReference type="EMBL" id="PEN91987.1"/>
    </source>
</evidence>
<reference evidence="2 3" key="1">
    <citation type="submission" date="2017-09" db="EMBL/GenBank/DDBJ databases">
        <title>Large-scale bioinformatics analysis of Bacillus genomes uncovers conserved roles of natural products in bacterial physiology.</title>
        <authorList>
            <consortium name="Agbiome Team Llc"/>
            <person name="Bleich R.M."/>
            <person name="Kirk G.J."/>
            <person name="Santa Maria K.C."/>
            <person name="Allen S.E."/>
            <person name="Farag S."/>
            <person name="Shank E.A."/>
            <person name="Bowers A."/>
        </authorList>
    </citation>
    <scope>NUCLEOTIDE SEQUENCE [LARGE SCALE GENOMIC DNA]</scope>
    <source>
        <strain evidence="2 3">AFS027629</strain>
    </source>
</reference>
<organism evidence="2 3">
    <name type="scientific">Bacillus toyonensis</name>
    <dbReference type="NCBI Taxonomy" id="155322"/>
    <lineage>
        <taxon>Bacteria</taxon>
        <taxon>Bacillati</taxon>
        <taxon>Bacillota</taxon>
        <taxon>Bacilli</taxon>
        <taxon>Bacillales</taxon>
        <taxon>Bacillaceae</taxon>
        <taxon>Bacillus</taxon>
        <taxon>Bacillus cereus group</taxon>
    </lineage>
</organism>
<proteinExistence type="predicted"/>
<accession>A0AB36TBB2</accession>
<gene>
    <name evidence="2" type="ORF">CN551_02645</name>
</gene>
<name>A0AB36TBB2_9BACI</name>
<comment type="caution">
    <text evidence="2">The sequence shown here is derived from an EMBL/GenBank/DDBJ whole genome shotgun (WGS) entry which is preliminary data.</text>
</comment>
<evidence type="ECO:0000256" key="1">
    <source>
        <dbReference type="SAM" id="Coils"/>
    </source>
</evidence>
<sequence length="152" mass="17520">MIQRFLIVHYGCVGDTGEMYEIKVPLSQCAEIEMKKLADGYKELDEEELKEFVLQYVYKDDQLEDALEKRQEIQEIMDEALGWTGNGYCDGGDIGSGTINIYTFVVDINKVLQTTINELENHHLLDGVKIAYMSDDEEYMQIYPNKGEFNLL</sequence>
<keyword evidence="1" id="KW-0175">Coiled coil</keyword>
<dbReference type="AlphaFoldDB" id="A0AB36TBB2"/>
<dbReference type="EMBL" id="NUAP01000006">
    <property type="protein sequence ID" value="PEN91987.1"/>
    <property type="molecule type" value="Genomic_DNA"/>
</dbReference>
<protein>
    <submittedName>
        <fullName evidence="2">Uncharacterized protein</fullName>
    </submittedName>
</protein>